<dbReference type="AlphaFoldDB" id="A0A392WBU2"/>
<comment type="caution">
    <text evidence="1">The sequence shown here is derived from an EMBL/GenBank/DDBJ whole genome shotgun (WGS) entry which is preliminary data.</text>
</comment>
<name>A0A392WBU2_9FABA</name>
<dbReference type="Proteomes" id="UP000265520">
    <property type="component" value="Unassembled WGS sequence"/>
</dbReference>
<evidence type="ECO:0000313" key="1">
    <source>
        <dbReference type="EMBL" id="MCI97259.1"/>
    </source>
</evidence>
<accession>A0A392WBU2</accession>
<feature type="non-terminal residue" evidence="1">
    <location>
        <position position="1"/>
    </location>
</feature>
<reference evidence="1 2" key="1">
    <citation type="journal article" date="2018" name="Front. Plant Sci.">
        <title>Red Clover (Trifolium pratense) and Zigzag Clover (T. medium) - A Picture of Genomic Similarities and Differences.</title>
        <authorList>
            <person name="Dluhosova J."/>
            <person name="Istvanek J."/>
            <person name="Nedelnik J."/>
            <person name="Repkova J."/>
        </authorList>
    </citation>
    <scope>NUCLEOTIDE SEQUENCE [LARGE SCALE GENOMIC DNA]</scope>
    <source>
        <strain evidence="2">cv. 10/8</strain>
        <tissue evidence="1">Leaf</tissue>
    </source>
</reference>
<dbReference type="EMBL" id="LXQA011437458">
    <property type="protein sequence ID" value="MCI97259.1"/>
    <property type="molecule type" value="Genomic_DNA"/>
</dbReference>
<organism evidence="1 2">
    <name type="scientific">Trifolium medium</name>
    <dbReference type="NCBI Taxonomy" id="97028"/>
    <lineage>
        <taxon>Eukaryota</taxon>
        <taxon>Viridiplantae</taxon>
        <taxon>Streptophyta</taxon>
        <taxon>Embryophyta</taxon>
        <taxon>Tracheophyta</taxon>
        <taxon>Spermatophyta</taxon>
        <taxon>Magnoliopsida</taxon>
        <taxon>eudicotyledons</taxon>
        <taxon>Gunneridae</taxon>
        <taxon>Pentapetalae</taxon>
        <taxon>rosids</taxon>
        <taxon>fabids</taxon>
        <taxon>Fabales</taxon>
        <taxon>Fabaceae</taxon>
        <taxon>Papilionoideae</taxon>
        <taxon>50 kb inversion clade</taxon>
        <taxon>NPAAA clade</taxon>
        <taxon>Hologalegina</taxon>
        <taxon>IRL clade</taxon>
        <taxon>Trifolieae</taxon>
        <taxon>Trifolium</taxon>
    </lineage>
</organism>
<evidence type="ECO:0000313" key="2">
    <source>
        <dbReference type="Proteomes" id="UP000265520"/>
    </source>
</evidence>
<keyword evidence="2" id="KW-1185">Reference proteome</keyword>
<proteinExistence type="predicted"/>
<sequence length="31" mass="3363">GGGEDVASRRQPSPVVTFLSDLCRYLVARRG</sequence>
<protein>
    <submittedName>
        <fullName evidence="1">Uncharacterized protein</fullName>
    </submittedName>
</protein>